<feature type="domain" description="DUF3616" evidence="1">
    <location>
        <begin position="150"/>
        <end position="295"/>
    </location>
</feature>
<feature type="domain" description="DUF3616" evidence="1">
    <location>
        <begin position="45"/>
        <end position="118"/>
    </location>
</feature>
<evidence type="ECO:0000259" key="1">
    <source>
        <dbReference type="Pfam" id="PF12275"/>
    </source>
</evidence>
<accession>A0ABX0N8R6</accession>
<protein>
    <submittedName>
        <fullName evidence="2">DUF3616 domain-containing protein</fullName>
    </submittedName>
</protein>
<dbReference type="EMBL" id="WHJG01000022">
    <property type="protein sequence ID" value="NHZ81477.1"/>
    <property type="molecule type" value="Genomic_DNA"/>
</dbReference>
<name>A0ABX0N8R6_9BURK</name>
<reference evidence="2 3" key="1">
    <citation type="submission" date="2019-10" db="EMBL/GenBank/DDBJ databases">
        <title>Taxonomy of Antarctic Massilia spp.: description of Massilia rubra sp. nov., Massilia aquatica sp. nov., Massilia mucilaginosa sp. nov., Massilia frigida sp. nov. isolated from streams, lakes and regoliths.</title>
        <authorList>
            <person name="Holochova P."/>
            <person name="Sedlacek I."/>
            <person name="Kralova S."/>
            <person name="Maslanova I."/>
            <person name="Busse H.-J."/>
            <person name="Stankova E."/>
            <person name="Vrbovska V."/>
            <person name="Kovarovic V."/>
            <person name="Bartak M."/>
            <person name="Svec P."/>
            <person name="Pantucek R."/>
        </authorList>
    </citation>
    <scope>NUCLEOTIDE SEQUENCE [LARGE SCALE GENOMIC DNA]</scope>
    <source>
        <strain evidence="2 3">CCM 8695</strain>
    </source>
</reference>
<organism evidence="2 3">
    <name type="scientific">Massilia frigida</name>
    <dbReference type="NCBI Taxonomy" id="2609281"/>
    <lineage>
        <taxon>Bacteria</taxon>
        <taxon>Pseudomonadati</taxon>
        <taxon>Pseudomonadota</taxon>
        <taxon>Betaproteobacteria</taxon>
        <taxon>Burkholderiales</taxon>
        <taxon>Oxalobacteraceae</taxon>
        <taxon>Telluria group</taxon>
        <taxon>Massilia</taxon>
    </lineage>
</organism>
<gene>
    <name evidence="2" type="ORF">F2P44_19670</name>
</gene>
<evidence type="ECO:0000313" key="2">
    <source>
        <dbReference type="EMBL" id="NHZ81477.1"/>
    </source>
</evidence>
<dbReference type="InterPro" id="IPR022060">
    <property type="entry name" value="DUF3616"/>
</dbReference>
<comment type="caution">
    <text evidence="2">The sequence shown here is derived from an EMBL/GenBank/DDBJ whole genome shotgun (WGS) entry which is preliminary data.</text>
</comment>
<keyword evidence="3" id="KW-1185">Reference proteome</keyword>
<dbReference type="Proteomes" id="UP000621455">
    <property type="component" value="Unassembled WGS sequence"/>
</dbReference>
<sequence length="328" mass="35661">MAFLTNAAENSMSKHREPASATLIADALHAKLEDHFVYRGMCDASAAAALGEDLFVVANDERNQLKIYQRGVADAVDVVDLSEFLGTKKNKESDLEGAATIGERIYWITSHGRNKKGEVQERRFRFFATEAGKANGKGKARLEPVGKAYSGLLDDMIESEQLKKYPIAQASGKTPEADGAFNIEGLAATPEGTLLIGLRNPAPEGKALVVHLLNPQKVIEGERAEFGEAFELDLGGLAIRSMELVGLAYMIVAGPPADHGEFALYRWSGKKDDAPEQLVHEDLDDVRPEALFAIPGTRKVQILSDDGGSHVKEMPEEEQTFRSITVAL</sequence>
<evidence type="ECO:0000313" key="3">
    <source>
        <dbReference type="Proteomes" id="UP000621455"/>
    </source>
</evidence>
<proteinExistence type="predicted"/>
<dbReference type="Pfam" id="PF12275">
    <property type="entry name" value="DUF3616"/>
    <property type="match status" value="2"/>
</dbReference>